<evidence type="ECO:0000313" key="2">
    <source>
        <dbReference type="Proteomes" id="UP001055072"/>
    </source>
</evidence>
<gene>
    <name evidence="1" type="ORF">BDY19DRAFT_945048</name>
</gene>
<evidence type="ECO:0000313" key="1">
    <source>
        <dbReference type="EMBL" id="KAI0089286.1"/>
    </source>
</evidence>
<organism evidence="1 2">
    <name type="scientific">Irpex rosettiformis</name>
    <dbReference type="NCBI Taxonomy" id="378272"/>
    <lineage>
        <taxon>Eukaryota</taxon>
        <taxon>Fungi</taxon>
        <taxon>Dikarya</taxon>
        <taxon>Basidiomycota</taxon>
        <taxon>Agaricomycotina</taxon>
        <taxon>Agaricomycetes</taxon>
        <taxon>Polyporales</taxon>
        <taxon>Irpicaceae</taxon>
        <taxon>Irpex</taxon>
    </lineage>
</organism>
<reference evidence="1" key="1">
    <citation type="journal article" date="2021" name="Environ. Microbiol.">
        <title>Gene family expansions and transcriptome signatures uncover fungal adaptations to wood decay.</title>
        <authorList>
            <person name="Hage H."/>
            <person name="Miyauchi S."/>
            <person name="Viragh M."/>
            <person name="Drula E."/>
            <person name="Min B."/>
            <person name="Chaduli D."/>
            <person name="Navarro D."/>
            <person name="Favel A."/>
            <person name="Norest M."/>
            <person name="Lesage-Meessen L."/>
            <person name="Balint B."/>
            <person name="Merenyi Z."/>
            <person name="de Eugenio L."/>
            <person name="Morin E."/>
            <person name="Martinez A.T."/>
            <person name="Baldrian P."/>
            <person name="Stursova M."/>
            <person name="Martinez M.J."/>
            <person name="Novotny C."/>
            <person name="Magnuson J.K."/>
            <person name="Spatafora J.W."/>
            <person name="Maurice S."/>
            <person name="Pangilinan J."/>
            <person name="Andreopoulos W."/>
            <person name="LaButti K."/>
            <person name="Hundley H."/>
            <person name="Na H."/>
            <person name="Kuo A."/>
            <person name="Barry K."/>
            <person name="Lipzen A."/>
            <person name="Henrissat B."/>
            <person name="Riley R."/>
            <person name="Ahrendt S."/>
            <person name="Nagy L.G."/>
            <person name="Grigoriev I.V."/>
            <person name="Martin F."/>
            <person name="Rosso M.N."/>
        </authorList>
    </citation>
    <scope>NUCLEOTIDE SEQUENCE</scope>
    <source>
        <strain evidence="1">CBS 384.51</strain>
    </source>
</reference>
<protein>
    <submittedName>
        <fullName evidence="1">RNAse P Rpr2/Rpp21/SNM1 subunit domain-containing protein</fullName>
    </submittedName>
</protein>
<comment type="caution">
    <text evidence="1">The sequence shown here is derived from an EMBL/GenBank/DDBJ whole genome shotgun (WGS) entry which is preliminary data.</text>
</comment>
<dbReference type="Proteomes" id="UP001055072">
    <property type="component" value="Unassembled WGS sequence"/>
</dbReference>
<name>A0ACB8U4S8_9APHY</name>
<keyword evidence="2" id="KW-1185">Reference proteome</keyword>
<sequence>MAKKKSQDNVPNPNNVQNRDIMQRLNFLYQASVFLGTSTQPVPHHHPRPEPTNSEPEVIKIVSRRQRRKQEMLEQRNPSTAIDLSRTYVRSMKVIGKKTTVRMDPAVKRTLCKGCEIVLVPGSTASVRVNGSGPHGHAISYTCLSCHTSRRIPAPAEPLDISEDSESTSTAGMGEPNDQAEMDIDTRLASSVSLGKRKKGVTRRPPLFARKDAGHIVYRGNERLEPQPQYDTALDGKPSSDVAFLMSASAWIRIEDIYHDTL</sequence>
<proteinExistence type="predicted"/>
<dbReference type="EMBL" id="MU274911">
    <property type="protein sequence ID" value="KAI0089286.1"/>
    <property type="molecule type" value="Genomic_DNA"/>
</dbReference>
<accession>A0ACB8U4S8</accession>